<dbReference type="PROSITE" id="PS50928">
    <property type="entry name" value="ABC_TM1"/>
    <property type="match status" value="1"/>
</dbReference>
<feature type="transmembrane region" description="Helical" evidence="8">
    <location>
        <begin position="217"/>
        <end position="240"/>
    </location>
</feature>
<dbReference type="Proteomes" id="UP000608579">
    <property type="component" value="Unassembled WGS sequence"/>
</dbReference>
<evidence type="ECO:0000256" key="4">
    <source>
        <dbReference type="ARBA" id="ARBA00022475"/>
    </source>
</evidence>
<keyword evidence="4" id="KW-1003">Cell membrane</keyword>
<keyword evidence="3 8" id="KW-0813">Transport</keyword>
<dbReference type="PANTHER" id="PTHR42929">
    <property type="entry name" value="INNER MEMBRANE ABC TRANSPORTER PERMEASE PROTEIN YDCU-RELATED-RELATED"/>
    <property type="match status" value="1"/>
</dbReference>
<evidence type="ECO:0000313" key="11">
    <source>
        <dbReference type="Proteomes" id="UP000608579"/>
    </source>
</evidence>
<evidence type="ECO:0000256" key="8">
    <source>
        <dbReference type="RuleBase" id="RU363032"/>
    </source>
</evidence>
<feature type="transmembrane region" description="Helical" evidence="8">
    <location>
        <begin position="73"/>
        <end position="99"/>
    </location>
</feature>
<sequence>MLPSRKGLLTWLGRRRWINWIPSTTYLLLLFYIPIAMLMYYSFWRYLKLFRFEPALTLENYLRFFTSPIYTRVLLNTIFIVGVAMALLLIVGFPIAYFIARYVRSSADRIILLMLIPVEINYLIRIFAWRTILGENGILNSFLVAVGVIEKPLPIFFYNWFAIVIVTMHEWLPYVVIPLYISLRSIPRSLYEAAHDLGASRLQTFLKITLPLCKPGILTAIFIVFIPALGEFAIPALVGGKSGYMIGNMIENQLLAAGNWPLATAASVILLATSLIIVGIMVKILGMEALYR</sequence>
<evidence type="ECO:0000256" key="5">
    <source>
        <dbReference type="ARBA" id="ARBA00022692"/>
    </source>
</evidence>
<dbReference type="InterPro" id="IPR000515">
    <property type="entry name" value="MetI-like"/>
</dbReference>
<dbReference type="PANTHER" id="PTHR42929:SF1">
    <property type="entry name" value="INNER MEMBRANE ABC TRANSPORTER PERMEASE PROTEIN YDCU-RELATED"/>
    <property type="match status" value="1"/>
</dbReference>
<dbReference type="AlphaFoldDB" id="A0A833EBW9"/>
<name>A0A833EBW9_CALS0</name>
<evidence type="ECO:0000256" key="6">
    <source>
        <dbReference type="ARBA" id="ARBA00022989"/>
    </source>
</evidence>
<evidence type="ECO:0000256" key="7">
    <source>
        <dbReference type="ARBA" id="ARBA00023136"/>
    </source>
</evidence>
<feature type="transmembrane region" description="Helical" evidence="8">
    <location>
        <begin position="111"/>
        <end position="132"/>
    </location>
</feature>
<feature type="domain" description="ABC transmembrane type-1" evidence="9">
    <location>
        <begin position="74"/>
        <end position="281"/>
    </location>
</feature>
<keyword evidence="6 8" id="KW-1133">Transmembrane helix</keyword>
<evidence type="ECO:0000256" key="2">
    <source>
        <dbReference type="ARBA" id="ARBA00007069"/>
    </source>
</evidence>
<dbReference type="Gene3D" id="1.10.3720.10">
    <property type="entry name" value="MetI-like"/>
    <property type="match status" value="1"/>
</dbReference>
<comment type="caution">
    <text evidence="10">The sequence shown here is derived from an EMBL/GenBank/DDBJ whole genome shotgun (WGS) entry which is preliminary data.</text>
</comment>
<evidence type="ECO:0000259" key="9">
    <source>
        <dbReference type="PROSITE" id="PS50928"/>
    </source>
</evidence>
<organism evidence="10 11">
    <name type="scientific">Caldiarchaeum subterraneum</name>
    <dbReference type="NCBI Taxonomy" id="311458"/>
    <lineage>
        <taxon>Archaea</taxon>
        <taxon>Nitrososphaerota</taxon>
        <taxon>Candidatus Caldarchaeales</taxon>
        <taxon>Candidatus Caldarchaeaceae</taxon>
        <taxon>Candidatus Caldarchaeum</taxon>
    </lineage>
</organism>
<evidence type="ECO:0000313" key="10">
    <source>
        <dbReference type="EMBL" id="HIQ29704.1"/>
    </source>
</evidence>
<feature type="transmembrane region" description="Helical" evidence="8">
    <location>
        <begin position="20"/>
        <end position="43"/>
    </location>
</feature>
<feature type="transmembrane region" description="Helical" evidence="8">
    <location>
        <begin position="260"/>
        <end position="282"/>
    </location>
</feature>
<proteinExistence type="inferred from homology"/>
<reference evidence="10" key="1">
    <citation type="journal article" date="2020" name="ISME J.">
        <title>Gammaproteobacteria mediating utilization of methyl-, sulfur- and petroleum organic compounds in deep ocean hydrothermal plumes.</title>
        <authorList>
            <person name="Zhou Z."/>
            <person name="Liu Y."/>
            <person name="Pan J."/>
            <person name="Cron B.R."/>
            <person name="Toner B.M."/>
            <person name="Anantharaman K."/>
            <person name="Breier J.A."/>
            <person name="Dick G.J."/>
            <person name="Li M."/>
        </authorList>
    </citation>
    <scope>NUCLEOTIDE SEQUENCE</scope>
    <source>
        <strain evidence="10">SZUA-1515</strain>
    </source>
</reference>
<protein>
    <submittedName>
        <fullName evidence="10">ABC transporter permease</fullName>
    </submittedName>
</protein>
<dbReference type="GO" id="GO:0005886">
    <property type="term" value="C:plasma membrane"/>
    <property type="evidence" value="ECO:0007669"/>
    <property type="project" value="UniProtKB-SubCell"/>
</dbReference>
<evidence type="ECO:0000256" key="3">
    <source>
        <dbReference type="ARBA" id="ARBA00022448"/>
    </source>
</evidence>
<keyword evidence="5 8" id="KW-0812">Transmembrane</keyword>
<dbReference type="Pfam" id="PF00528">
    <property type="entry name" value="BPD_transp_1"/>
    <property type="match status" value="1"/>
</dbReference>
<comment type="similarity">
    <text evidence="2">Belongs to the binding-protein-dependent transport system permease family. CysTW subfamily.</text>
</comment>
<accession>A0A833EBW9</accession>
<gene>
    <name evidence="10" type="ORF">EYH45_03970</name>
</gene>
<dbReference type="GO" id="GO:0055085">
    <property type="term" value="P:transmembrane transport"/>
    <property type="evidence" value="ECO:0007669"/>
    <property type="project" value="InterPro"/>
</dbReference>
<keyword evidence="7 8" id="KW-0472">Membrane</keyword>
<dbReference type="InterPro" id="IPR035906">
    <property type="entry name" value="MetI-like_sf"/>
</dbReference>
<comment type="subcellular location">
    <subcellularLocation>
        <location evidence="1 8">Cell membrane</location>
        <topology evidence="1 8">Multi-pass membrane protein</topology>
    </subcellularLocation>
</comment>
<dbReference type="CDD" id="cd06261">
    <property type="entry name" value="TM_PBP2"/>
    <property type="match status" value="1"/>
</dbReference>
<dbReference type="SUPFAM" id="SSF161098">
    <property type="entry name" value="MetI-like"/>
    <property type="match status" value="1"/>
</dbReference>
<evidence type="ECO:0000256" key="1">
    <source>
        <dbReference type="ARBA" id="ARBA00004651"/>
    </source>
</evidence>
<dbReference type="EMBL" id="DQVM01000076">
    <property type="protein sequence ID" value="HIQ29704.1"/>
    <property type="molecule type" value="Genomic_DNA"/>
</dbReference>